<dbReference type="GeneID" id="14877464"/>
<reference evidence="2" key="1">
    <citation type="journal article" date="2011" name="Genome Res.">
        <title>Phylogeny-wide analysis of social amoeba genomes highlights ancient origins for complex intercellular communication.</title>
        <authorList>
            <person name="Heidel A.J."/>
            <person name="Lawal H.M."/>
            <person name="Felder M."/>
            <person name="Schilde C."/>
            <person name="Helps N.R."/>
            <person name="Tunggal B."/>
            <person name="Rivero F."/>
            <person name="John U."/>
            <person name="Schleicher M."/>
            <person name="Eichinger L."/>
            <person name="Platzer M."/>
            <person name="Noegel A.A."/>
            <person name="Schaap P."/>
            <person name="Gloeckner G."/>
        </authorList>
    </citation>
    <scope>NUCLEOTIDE SEQUENCE [LARGE SCALE GENOMIC DNA]</scope>
    <source>
        <strain evidence="2">SH3</strain>
    </source>
</reference>
<protein>
    <submittedName>
        <fullName evidence="1">Uncharacterized protein</fullName>
    </submittedName>
</protein>
<evidence type="ECO:0000313" key="1">
    <source>
        <dbReference type="EMBL" id="EGG25355.1"/>
    </source>
</evidence>
<evidence type="ECO:0000313" key="2">
    <source>
        <dbReference type="Proteomes" id="UP000007797"/>
    </source>
</evidence>
<keyword evidence="2" id="KW-1185">Reference proteome</keyword>
<dbReference type="RefSeq" id="XP_004363206.1">
    <property type="nucleotide sequence ID" value="XM_004363149.1"/>
</dbReference>
<dbReference type="KEGG" id="dfa:DFA_03604"/>
<accession>F4PI72</accession>
<dbReference type="Proteomes" id="UP000007797">
    <property type="component" value="Unassembled WGS sequence"/>
</dbReference>
<gene>
    <name evidence="1" type="ORF">DFA_03604</name>
</gene>
<organism evidence="1 2">
    <name type="scientific">Cavenderia fasciculata</name>
    <name type="common">Slime mold</name>
    <name type="synonym">Dictyostelium fasciculatum</name>
    <dbReference type="NCBI Taxonomy" id="261658"/>
    <lineage>
        <taxon>Eukaryota</taxon>
        <taxon>Amoebozoa</taxon>
        <taxon>Evosea</taxon>
        <taxon>Eumycetozoa</taxon>
        <taxon>Dictyostelia</taxon>
        <taxon>Acytosteliales</taxon>
        <taxon>Cavenderiaceae</taxon>
        <taxon>Cavenderia</taxon>
    </lineage>
</organism>
<name>F4PI72_CACFS</name>
<dbReference type="EMBL" id="GL883006">
    <property type="protein sequence ID" value="EGG25355.1"/>
    <property type="molecule type" value="Genomic_DNA"/>
</dbReference>
<sequence>MLSVWSAMNKVVEQDGDATGCLGCRQQLDLILGRLGLLEPVDDIDDDDDANGNCPAFALSCCCFFFLLFFFDAVDEVDDVNPVPDDPPNVVLNMVVVDVKGVDVDVDDVDGAAAVAVAADGTPPSVVMITSSLSLFFDRLIMIR</sequence>
<dbReference type="AlphaFoldDB" id="F4PI72"/>
<proteinExistence type="predicted"/>